<comment type="caution">
    <text evidence="2">The sequence shown here is derived from an EMBL/GenBank/DDBJ whole genome shotgun (WGS) entry which is preliminary data.</text>
</comment>
<dbReference type="InterPro" id="IPR029767">
    <property type="entry name" value="WecB-like"/>
</dbReference>
<dbReference type="Gene3D" id="3.40.50.2000">
    <property type="entry name" value="Glycogen Phosphorylase B"/>
    <property type="match status" value="2"/>
</dbReference>
<gene>
    <name evidence="2" type="primary">neuC</name>
    <name evidence="2" type="ORF">ABS764_14045</name>
</gene>
<keyword evidence="2" id="KW-0326">Glycosidase</keyword>
<dbReference type="PANTHER" id="PTHR43174:SF3">
    <property type="entry name" value="UDP-N-ACETYLGLUCOSAMINE 2-EPIMERASE"/>
    <property type="match status" value="1"/>
</dbReference>
<keyword evidence="2" id="KW-0378">Hydrolase</keyword>
<dbReference type="EC" id="3.2.1.183" evidence="2"/>
<dbReference type="RefSeq" id="WP_408082417.1">
    <property type="nucleotide sequence ID" value="NZ_JBELQA010000008.1"/>
</dbReference>
<evidence type="ECO:0000313" key="3">
    <source>
        <dbReference type="Proteomes" id="UP001629260"/>
    </source>
</evidence>
<dbReference type="SUPFAM" id="SSF53756">
    <property type="entry name" value="UDP-Glycosyltransferase/glycogen phosphorylase"/>
    <property type="match status" value="1"/>
</dbReference>
<dbReference type="InterPro" id="IPR020004">
    <property type="entry name" value="UDP-GlcNAc_Epase"/>
</dbReference>
<dbReference type="NCBIfam" id="TIGR03568">
    <property type="entry name" value="NeuC_NnaA"/>
    <property type="match status" value="1"/>
</dbReference>
<evidence type="ECO:0000259" key="1">
    <source>
        <dbReference type="Pfam" id="PF02350"/>
    </source>
</evidence>
<dbReference type="Pfam" id="PF02350">
    <property type="entry name" value="Epimerase_2"/>
    <property type="match status" value="1"/>
</dbReference>
<dbReference type="InterPro" id="IPR003331">
    <property type="entry name" value="UDP_GlcNAc_Epimerase_2_dom"/>
</dbReference>
<organism evidence="2 3">
    <name type="scientific">Flavobacterium plantiphilum</name>
    <dbReference type="NCBI Taxonomy" id="3163297"/>
    <lineage>
        <taxon>Bacteria</taxon>
        <taxon>Pseudomonadati</taxon>
        <taxon>Bacteroidota</taxon>
        <taxon>Flavobacteriia</taxon>
        <taxon>Flavobacteriales</taxon>
        <taxon>Flavobacteriaceae</taxon>
        <taxon>Flavobacterium</taxon>
    </lineage>
</organism>
<keyword evidence="3" id="KW-1185">Reference proteome</keyword>
<reference evidence="2 3" key="1">
    <citation type="submission" date="2024-06" db="EMBL/GenBank/DDBJ databases">
        <authorList>
            <person name="Kaempfer P."/>
            <person name="Viver T."/>
        </authorList>
    </citation>
    <scope>NUCLEOTIDE SEQUENCE [LARGE SCALE GENOMIC DNA]</scope>
    <source>
        <strain evidence="2 3">ST-87</strain>
    </source>
</reference>
<sequence>MKKILFLTGTRADFGKIKSLISIVDENPYFEACVFVTGMHLQKEYGYTLIEIERCNFKNVYTFENHTHETTMDLTLAKTIEGLSNYCKSSNPDMIVVHGDRLETLAGAIVGSLNNILVAHIEGGELSGTVDELIRHSVSKLSHIHFVSNEEAAKRLVQMGEIKESIYTIGSPDIDIMFSDNLPDLETVKKYYEINFEDFAIVLFHPVTTEASDMKLYTKNFVSALLEDTHNYIVIFPNNDLGSQYIIDAYQKLKENPRFRIIPSLRFEYFLTLLKNSQFIIGNSSAGIREAPYYGIPIINIGSRQKNRAVNADIVNVDYTKESISGALNRIDSHNMQTIISNFGSGNSTQLFFKAIQNRDLWEINHQKQFRDS</sequence>
<dbReference type="EMBL" id="JBELQA010000008">
    <property type="protein sequence ID" value="MFL9831969.1"/>
    <property type="molecule type" value="Genomic_DNA"/>
</dbReference>
<protein>
    <submittedName>
        <fullName evidence="2">UDP-N-acetylglucosamine 2-epimerase</fullName>
        <ecNumber evidence="2">3.2.1.183</ecNumber>
    </submittedName>
</protein>
<accession>A0ABW8XW21</accession>
<name>A0ABW8XW21_9FLAO</name>
<dbReference type="PANTHER" id="PTHR43174">
    <property type="entry name" value="UDP-N-ACETYLGLUCOSAMINE 2-EPIMERASE"/>
    <property type="match status" value="1"/>
</dbReference>
<feature type="domain" description="UDP-N-acetylglucosamine 2-epimerase" evidence="1">
    <location>
        <begin position="24"/>
        <end position="356"/>
    </location>
</feature>
<proteinExistence type="predicted"/>
<dbReference type="GO" id="GO:0016798">
    <property type="term" value="F:hydrolase activity, acting on glycosyl bonds"/>
    <property type="evidence" value="ECO:0007669"/>
    <property type="project" value="UniProtKB-KW"/>
</dbReference>
<evidence type="ECO:0000313" key="2">
    <source>
        <dbReference type="EMBL" id="MFL9831969.1"/>
    </source>
</evidence>
<dbReference type="Proteomes" id="UP001629260">
    <property type="component" value="Unassembled WGS sequence"/>
</dbReference>